<evidence type="ECO:0000259" key="1">
    <source>
        <dbReference type="PROSITE" id="PS50902"/>
    </source>
</evidence>
<comment type="caution">
    <text evidence="2">The sequence shown here is derived from an EMBL/GenBank/DDBJ whole genome shotgun (WGS) entry which is preliminary data.</text>
</comment>
<dbReference type="InterPro" id="IPR008254">
    <property type="entry name" value="Flavodoxin/NO_synth"/>
</dbReference>
<feature type="domain" description="Flavodoxin-like" evidence="1">
    <location>
        <begin position="6"/>
        <end position="184"/>
    </location>
</feature>
<protein>
    <submittedName>
        <fullName evidence="2">Flavodoxin family protein</fullName>
    </submittedName>
</protein>
<accession>A0ABW2S427</accession>
<evidence type="ECO:0000313" key="2">
    <source>
        <dbReference type="EMBL" id="MFC7450479.1"/>
    </source>
</evidence>
<gene>
    <name evidence="2" type="ORF">ACFQS9_21515</name>
</gene>
<reference evidence="3" key="1">
    <citation type="journal article" date="2019" name="Int. J. Syst. Evol. Microbiol.">
        <title>The Global Catalogue of Microorganisms (GCM) 10K type strain sequencing project: providing services to taxonomists for standard genome sequencing and annotation.</title>
        <authorList>
            <consortium name="The Broad Institute Genomics Platform"/>
            <consortium name="The Broad Institute Genome Sequencing Center for Infectious Disease"/>
            <person name="Wu L."/>
            <person name="Ma J."/>
        </authorList>
    </citation>
    <scope>NUCLEOTIDE SEQUENCE [LARGE SCALE GENOMIC DNA]</scope>
    <source>
        <strain evidence="3">ICMP 19430</strain>
    </source>
</reference>
<name>A0ABW2S427_9NOCA</name>
<dbReference type="PANTHER" id="PTHR30546:SF23">
    <property type="entry name" value="FLAVOPROTEIN-LIKE PROTEIN YCP4-RELATED"/>
    <property type="match status" value="1"/>
</dbReference>
<organism evidence="2 3">
    <name type="scientific">Rhodococcus daqingensis</name>
    <dbReference type="NCBI Taxonomy" id="2479363"/>
    <lineage>
        <taxon>Bacteria</taxon>
        <taxon>Bacillati</taxon>
        <taxon>Actinomycetota</taxon>
        <taxon>Actinomycetes</taxon>
        <taxon>Mycobacteriales</taxon>
        <taxon>Nocardiaceae</taxon>
        <taxon>Rhodococcus</taxon>
    </lineage>
</organism>
<dbReference type="Pfam" id="PF03358">
    <property type="entry name" value="FMN_red"/>
    <property type="match status" value="1"/>
</dbReference>
<dbReference type="Proteomes" id="UP001596484">
    <property type="component" value="Unassembled WGS sequence"/>
</dbReference>
<keyword evidence="3" id="KW-1185">Reference proteome</keyword>
<dbReference type="EMBL" id="JBHTCS010000025">
    <property type="protein sequence ID" value="MFC7450479.1"/>
    <property type="molecule type" value="Genomic_DNA"/>
</dbReference>
<evidence type="ECO:0000313" key="3">
    <source>
        <dbReference type="Proteomes" id="UP001596484"/>
    </source>
</evidence>
<dbReference type="Gene3D" id="3.40.50.360">
    <property type="match status" value="1"/>
</dbReference>
<dbReference type="InterPro" id="IPR029039">
    <property type="entry name" value="Flavoprotein-like_sf"/>
</dbReference>
<sequence>MSTARIAIAFHSGHGHTARQAAAVARGARSAEGAEVHQLDVTDQGPDFWDILDGADAIVFGAPTYMGSASAEFQRFAEQSATAWSTQAWQDKFAAGFTNSAGVSGDKLNTLQNFAILAAQHGMHWISVGLPPGWLYSREGSVEDLNRLGGFLGAMAQSPSDAPADAAPSEADLRTAEHLGRRVAETVLRSRRPAVLVTG</sequence>
<dbReference type="PANTHER" id="PTHR30546">
    <property type="entry name" value="FLAVODOXIN-RELATED PROTEIN WRBA-RELATED"/>
    <property type="match status" value="1"/>
</dbReference>
<dbReference type="PROSITE" id="PS50902">
    <property type="entry name" value="FLAVODOXIN_LIKE"/>
    <property type="match status" value="1"/>
</dbReference>
<dbReference type="RefSeq" id="WP_378408441.1">
    <property type="nucleotide sequence ID" value="NZ_JBHTCS010000025.1"/>
</dbReference>
<dbReference type="SUPFAM" id="SSF52218">
    <property type="entry name" value="Flavoproteins"/>
    <property type="match status" value="1"/>
</dbReference>
<dbReference type="InterPro" id="IPR005025">
    <property type="entry name" value="FMN_Rdtase-like_dom"/>
</dbReference>
<proteinExistence type="predicted"/>